<dbReference type="InterPro" id="IPR039425">
    <property type="entry name" value="RNA_pol_sigma-70-like"/>
</dbReference>
<organism evidence="9 10">
    <name type="scientific">Williamsia serinedens</name>
    <dbReference type="NCBI Taxonomy" id="391736"/>
    <lineage>
        <taxon>Bacteria</taxon>
        <taxon>Bacillati</taxon>
        <taxon>Actinomycetota</taxon>
        <taxon>Actinomycetes</taxon>
        <taxon>Mycobacteriales</taxon>
        <taxon>Nocardiaceae</taxon>
        <taxon>Williamsia</taxon>
    </lineage>
</organism>
<feature type="domain" description="RNA polymerase sigma factor 70 region 4 type 2" evidence="8">
    <location>
        <begin position="126"/>
        <end position="176"/>
    </location>
</feature>
<evidence type="ECO:0000313" key="9">
    <source>
        <dbReference type="EMBL" id="MCP2159911.1"/>
    </source>
</evidence>
<keyword evidence="10" id="KW-1185">Reference proteome</keyword>
<evidence type="ECO:0000259" key="7">
    <source>
        <dbReference type="Pfam" id="PF04542"/>
    </source>
</evidence>
<dbReference type="NCBIfam" id="NF007225">
    <property type="entry name" value="PRK09643.1"/>
    <property type="match status" value="1"/>
</dbReference>
<dbReference type="Pfam" id="PF04542">
    <property type="entry name" value="Sigma70_r2"/>
    <property type="match status" value="1"/>
</dbReference>
<sequence length="217" mass="22722">MAGGGEDVRSDADLLAAHVAGDRDAFAELIGRHRAHLWAVAVRTSVSDDDAADALQEALLSAHRGAHRFRSDAKVSSWLHRIVVNAALDRLRRERHRRDLAPLDTTADTVVDPTDATGHVELRMSVGGALATLPADQRAAVVAVDVEGYSVADAAALLGVPTGTVKSRCARGRAKLAVSLGHLRDGTSDTAGTDRTPPASDGGGTPQPVRPERGGDR</sequence>
<dbReference type="PANTHER" id="PTHR43133">
    <property type="entry name" value="RNA POLYMERASE ECF-TYPE SIGMA FACTO"/>
    <property type="match status" value="1"/>
</dbReference>
<comment type="similarity">
    <text evidence="1">Belongs to the sigma-70 factor family. ECF subfamily.</text>
</comment>
<evidence type="ECO:0000256" key="5">
    <source>
        <dbReference type="ARBA" id="ARBA00023163"/>
    </source>
</evidence>
<evidence type="ECO:0000256" key="4">
    <source>
        <dbReference type="ARBA" id="ARBA00023125"/>
    </source>
</evidence>
<dbReference type="Pfam" id="PF08281">
    <property type="entry name" value="Sigma70_r4_2"/>
    <property type="match status" value="1"/>
</dbReference>
<dbReference type="InterPro" id="IPR013249">
    <property type="entry name" value="RNA_pol_sigma70_r4_t2"/>
</dbReference>
<dbReference type="SUPFAM" id="SSF88946">
    <property type="entry name" value="Sigma2 domain of RNA polymerase sigma factors"/>
    <property type="match status" value="1"/>
</dbReference>
<dbReference type="PANTHER" id="PTHR43133:SF50">
    <property type="entry name" value="ECF RNA POLYMERASE SIGMA FACTOR SIGM"/>
    <property type="match status" value="1"/>
</dbReference>
<proteinExistence type="inferred from homology"/>
<dbReference type="Gene3D" id="1.10.10.10">
    <property type="entry name" value="Winged helix-like DNA-binding domain superfamily/Winged helix DNA-binding domain"/>
    <property type="match status" value="1"/>
</dbReference>
<dbReference type="CDD" id="cd06171">
    <property type="entry name" value="Sigma70_r4"/>
    <property type="match status" value="1"/>
</dbReference>
<gene>
    <name evidence="9" type="ORF">LX12_001090</name>
</gene>
<comment type="caution">
    <text evidence="9">The sequence shown here is derived from an EMBL/GenBank/DDBJ whole genome shotgun (WGS) entry which is preliminary data.</text>
</comment>
<keyword evidence="4" id="KW-0238">DNA-binding</keyword>
<dbReference type="NCBIfam" id="TIGR02937">
    <property type="entry name" value="sigma70-ECF"/>
    <property type="match status" value="1"/>
</dbReference>
<dbReference type="Proteomes" id="UP001205740">
    <property type="component" value="Unassembled WGS sequence"/>
</dbReference>
<dbReference type="InterPro" id="IPR014284">
    <property type="entry name" value="RNA_pol_sigma-70_dom"/>
</dbReference>
<evidence type="ECO:0000256" key="2">
    <source>
        <dbReference type="ARBA" id="ARBA00023015"/>
    </source>
</evidence>
<dbReference type="InterPro" id="IPR013325">
    <property type="entry name" value="RNA_pol_sigma_r2"/>
</dbReference>
<protein>
    <submittedName>
        <fullName evidence="9">RNA polymerase sigma-70 factor, ECF subfamily</fullName>
    </submittedName>
</protein>
<keyword evidence="5" id="KW-0804">Transcription</keyword>
<dbReference type="InterPro" id="IPR013324">
    <property type="entry name" value="RNA_pol_sigma_r3/r4-like"/>
</dbReference>
<evidence type="ECO:0000256" key="1">
    <source>
        <dbReference type="ARBA" id="ARBA00010641"/>
    </source>
</evidence>
<feature type="domain" description="RNA polymerase sigma-70 region 2" evidence="7">
    <location>
        <begin position="29"/>
        <end position="96"/>
    </location>
</feature>
<dbReference type="SUPFAM" id="SSF88659">
    <property type="entry name" value="Sigma3 and sigma4 domains of RNA polymerase sigma factors"/>
    <property type="match status" value="1"/>
</dbReference>
<dbReference type="InterPro" id="IPR007627">
    <property type="entry name" value="RNA_pol_sigma70_r2"/>
</dbReference>
<evidence type="ECO:0000256" key="3">
    <source>
        <dbReference type="ARBA" id="ARBA00023082"/>
    </source>
</evidence>
<keyword evidence="2" id="KW-0805">Transcription regulation</keyword>
<feature type="region of interest" description="Disordered" evidence="6">
    <location>
        <begin position="181"/>
        <end position="217"/>
    </location>
</feature>
<dbReference type="RefSeq" id="WP_253653502.1">
    <property type="nucleotide sequence ID" value="NZ_BAAAOE010000001.1"/>
</dbReference>
<keyword evidence="3" id="KW-0731">Sigma factor</keyword>
<dbReference type="EMBL" id="JAMTCG010000002">
    <property type="protein sequence ID" value="MCP2159911.1"/>
    <property type="molecule type" value="Genomic_DNA"/>
</dbReference>
<evidence type="ECO:0000259" key="8">
    <source>
        <dbReference type="Pfam" id="PF08281"/>
    </source>
</evidence>
<dbReference type="Gene3D" id="1.10.1740.10">
    <property type="match status" value="1"/>
</dbReference>
<reference evidence="9 10" key="1">
    <citation type="submission" date="2022-06" db="EMBL/GenBank/DDBJ databases">
        <title>Genomic Encyclopedia of Archaeal and Bacterial Type Strains, Phase II (KMG-II): from individual species to whole genera.</title>
        <authorList>
            <person name="Goeker M."/>
        </authorList>
    </citation>
    <scope>NUCLEOTIDE SEQUENCE [LARGE SCALE GENOMIC DNA]</scope>
    <source>
        <strain evidence="9 10">DSM 45037</strain>
    </source>
</reference>
<evidence type="ECO:0000256" key="6">
    <source>
        <dbReference type="SAM" id="MobiDB-lite"/>
    </source>
</evidence>
<accession>A0ABT1GY74</accession>
<name>A0ABT1GY74_9NOCA</name>
<evidence type="ECO:0000313" key="10">
    <source>
        <dbReference type="Proteomes" id="UP001205740"/>
    </source>
</evidence>
<dbReference type="InterPro" id="IPR036388">
    <property type="entry name" value="WH-like_DNA-bd_sf"/>
</dbReference>